<dbReference type="FunFam" id="3.30.160.20:FF:000004">
    <property type="entry name" value="Peptide chain release factor 1"/>
    <property type="match status" value="1"/>
</dbReference>
<dbReference type="FunFam" id="3.30.70.1660:FF:000004">
    <property type="entry name" value="Peptide chain release factor 1"/>
    <property type="match status" value="1"/>
</dbReference>
<dbReference type="NCBIfam" id="TIGR00019">
    <property type="entry name" value="prfA"/>
    <property type="match status" value="1"/>
</dbReference>
<dbReference type="GO" id="GO:0016149">
    <property type="term" value="F:translation release factor activity, codon specific"/>
    <property type="evidence" value="ECO:0007669"/>
    <property type="project" value="UniProtKB-UniRule"/>
</dbReference>
<dbReference type="EMBL" id="CP027806">
    <property type="protein sequence ID" value="AXJ01409.1"/>
    <property type="molecule type" value="Genomic_DNA"/>
</dbReference>
<evidence type="ECO:0000259" key="9">
    <source>
        <dbReference type="PROSITE" id="PS00745"/>
    </source>
</evidence>
<feature type="modified residue" description="N5-methylglutamine" evidence="7">
    <location>
        <position position="235"/>
    </location>
</feature>
<dbReference type="Proteomes" id="UP000254808">
    <property type="component" value="Chromosome"/>
</dbReference>
<reference evidence="10 11" key="1">
    <citation type="submission" date="2018-03" db="EMBL/GenBank/DDBJ databases">
        <title>Phenotypic and genomic properties of Cyclonatronum proteinivorum gen. nov., sp. nov., a haloalkaliphilic bacteroidete from soda lakes possessing Na+-translocating rhodopsin.</title>
        <authorList>
            <person name="Toshchakov S.V."/>
            <person name="Korzhenkov A."/>
            <person name="Samarov N.I."/>
            <person name="Kublanov I.V."/>
            <person name="Muntyan M.S."/>
            <person name="Sorokin D.Y."/>
        </authorList>
    </citation>
    <scope>NUCLEOTIDE SEQUENCE [LARGE SCALE GENOMIC DNA]</scope>
    <source>
        <strain evidence="10 11">Omega</strain>
    </source>
</reference>
<dbReference type="InterPro" id="IPR045853">
    <property type="entry name" value="Pep_chain_release_fac_I_sf"/>
</dbReference>
<feature type="domain" description="Prokaryotic-type class I peptide chain release factors" evidence="9">
    <location>
        <begin position="228"/>
        <end position="244"/>
    </location>
</feature>
<dbReference type="Pfam" id="PF03462">
    <property type="entry name" value="PCRF"/>
    <property type="match status" value="1"/>
</dbReference>
<comment type="subcellular location">
    <subcellularLocation>
        <location evidence="2 7">Cytoplasm</location>
    </subcellularLocation>
</comment>
<proteinExistence type="inferred from homology"/>
<keyword evidence="5 7" id="KW-0963">Cytoplasm</keyword>
<accession>A0A345ULQ7</accession>
<dbReference type="OrthoDB" id="9806673at2"/>
<dbReference type="InterPro" id="IPR050057">
    <property type="entry name" value="Prokaryotic/Mito_RF"/>
</dbReference>
<gene>
    <name evidence="7" type="primary">prfA</name>
    <name evidence="10" type="ORF">CYPRO_2161</name>
</gene>
<sequence>MNIENKLERLKSRYQELTVALSDPDIYSNQKQFTAFSKEHAELREIISAYEEWQKTGDELSGAQEMMRSESDPDMVEMAELELQELQEKRAELEQQIKMMLVPRDPEDARNAIIEIRAGTGGDEAAIFAGDLFNMYRRYADSKRWNVEIIDSSPAAKGGVKEIVFMLSGTDIFARMKWESGVHRVQRVPETESQGRVHTSAATVAVLPEAEEVDIQINPADLEFEAFRASGAGGQHVNTTDSAVRIRHIPSGIVVGSQEERSQHKNRDKAMMMLRTKLYEVELEAKRAERDANRKNQVSTGDRSAKIRTYNFPQGRMTDHRINYTIYNLDDFMKGDIDGVIDALQLEDNLRKLQDVAEN</sequence>
<dbReference type="HAMAP" id="MF_00093">
    <property type="entry name" value="Rel_fac_1"/>
    <property type="match status" value="1"/>
</dbReference>
<protein>
    <recommendedName>
        <fullName evidence="7 8">Peptide chain release factor 1</fullName>
        <shortName evidence="7">RF-1</shortName>
    </recommendedName>
</protein>
<evidence type="ECO:0000313" key="11">
    <source>
        <dbReference type="Proteomes" id="UP000254808"/>
    </source>
</evidence>
<evidence type="ECO:0000256" key="6">
    <source>
        <dbReference type="ARBA" id="ARBA00022917"/>
    </source>
</evidence>
<evidence type="ECO:0000256" key="1">
    <source>
        <dbReference type="ARBA" id="ARBA00002986"/>
    </source>
</evidence>
<comment type="PTM">
    <text evidence="7">Methylated by PrmC. Methylation increases the termination efficiency of RF1.</text>
</comment>
<dbReference type="Pfam" id="PF00472">
    <property type="entry name" value="RF-1"/>
    <property type="match status" value="1"/>
</dbReference>
<dbReference type="NCBIfam" id="NF001859">
    <property type="entry name" value="PRK00591.1"/>
    <property type="match status" value="1"/>
</dbReference>
<evidence type="ECO:0000256" key="8">
    <source>
        <dbReference type="NCBIfam" id="TIGR00019"/>
    </source>
</evidence>
<dbReference type="AlphaFoldDB" id="A0A345ULQ7"/>
<comment type="similarity">
    <text evidence="3 7">Belongs to the prokaryotic/mitochondrial release factor family.</text>
</comment>
<comment type="function">
    <text evidence="1 7">Peptide chain release factor 1 directs the termination of translation in response to the peptide chain termination codons UAG and UAA.</text>
</comment>
<dbReference type="InterPro" id="IPR000352">
    <property type="entry name" value="Pep_chain_release_fac_I"/>
</dbReference>
<evidence type="ECO:0000313" key="10">
    <source>
        <dbReference type="EMBL" id="AXJ01409.1"/>
    </source>
</evidence>
<keyword evidence="6 7" id="KW-0648">Protein biosynthesis</keyword>
<dbReference type="SUPFAM" id="SSF75620">
    <property type="entry name" value="Release factor"/>
    <property type="match status" value="1"/>
</dbReference>
<organism evidence="10 11">
    <name type="scientific">Cyclonatronum proteinivorum</name>
    <dbReference type="NCBI Taxonomy" id="1457365"/>
    <lineage>
        <taxon>Bacteria</taxon>
        <taxon>Pseudomonadati</taxon>
        <taxon>Balneolota</taxon>
        <taxon>Balneolia</taxon>
        <taxon>Balneolales</taxon>
        <taxon>Cyclonatronaceae</taxon>
        <taxon>Cyclonatronum</taxon>
    </lineage>
</organism>
<dbReference type="InterPro" id="IPR005139">
    <property type="entry name" value="PCRF"/>
</dbReference>
<dbReference type="Gene3D" id="3.30.70.1660">
    <property type="match status" value="2"/>
</dbReference>
<evidence type="ECO:0000256" key="3">
    <source>
        <dbReference type="ARBA" id="ARBA00010835"/>
    </source>
</evidence>
<dbReference type="InterPro" id="IPR004373">
    <property type="entry name" value="RF-1"/>
</dbReference>
<dbReference type="Gene3D" id="3.30.160.20">
    <property type="match status" value="1"/>
</dbReference>
<evidence type="ECO:0000256" key="4">
    <source>
        <dbReference type="ARBA" id="ARBA00022481"/>
    </source>
</evidence>
<keyword evidence="11" id="KW-1185">Reference proteome</keyword>
<dbReference type="PANTHER" id="PTHR43804">
    <property type="entry name" value="LD18447P"/>
    <property type="match status" value="1"/>
</dbReference>
<dbReference type="SMART" id="SM00937">
    <property type="entry name" value="PCRF"/>
    <property type="match status" value="1"/>
</dbReference>
<name>A0A345ULQ7_9BACT</name>
<keyword evidence="4 7" id="KW-0488">Methylation</keyword>
<dbReference type="PROSITE" id="PS00745">
    <property type="entry name" value="RF_PROK_I"/>
    <property type="match status" value="1"/>
</dbReference>
<evidence type="ECO:0000256" key="7">
    <source>
        <dbReference type="HAMAP-Rule" id="MF_00093"/>
    </source>
</evidence>
<dbReference type="FunFam" id="3.30.70.1660:FF:000002">
    <property type="entry name" value="Peptide chain release factor 1"/>
    <property type="match status" value="1"/>
</dbReference>
<dbReference type="PANTHER" id="PTHR43804:SF7">
    <property type="entry name" value="LD18447P"/>
    <property type="match status" value="1"/>
</dbReference>
<dbReference type="Gene3D" id="6.10.140.1950">
    <property type="match status" value="1"/>
</dbReference>
<evidence type="ECO:0000256" key="2">
    <source>
        <dbReference type="ARBA" id="ARBA00004496"/>
    </source>
</evidence>
<dbReference type="GO" id="GO:0005829">
    <property type="term" value="C:cytosol"/>
    <property type="evidence" value="ECO:0007669"/>
    <property type="project" value="UniProtKB-ARBA"/>
</dbReference>
<evidence type="ECO:0000256" key="5">
    <source>
        <dbReference type="ARBA" id="ARBA00022490"/>
    </source>
</evidence>
<dbReference type="KEGG" id="cprv:CYPRO_2161"/>